<dbReference type="GO" id="GO:0055085">
    <property type="term" value="P:transmembrane transport"/>
    <property type="evidence" value="ECO:0007669"/>
    <property type="project" value="InterPro"/>
</dbReference>
<dbReference type="InterPro" id="IPR000515">
    <property type="entry name" value="MetI-like"/>
</dbReference>
<keyword evidence="2" id="KW-0813">Transport</keyword>
<dbReference type="AlphaFoldDB" id="A0A2A4SYD1"/>
<dbReference type="InterPro" id="IPR050366">
    <property type="entry name" value="BP-dependent_transpt_permease"/>
</dbReference>
<dbReference type="Gene3D" id="1.10.3720.10">
    <property type="entry name" value="MetI-like"/>
    <property type="match status" value="1"/>
</dbReference>
<dbReference type="Pfam" id="PF00528">
    <property type="entry name" value="BPD_transp_1"/>
    <property type="match status" value="1"/>
</dbReference>
<evidence type="ECO:0000256" key="4">
    <source>
        <dbReference type="ARBA" id="ARBA00022692"/>
    </source>
</evidence>
<gene>
    <name evidence="9" type="ORF">COB67_10325</name>
</gene>
<keyword evidence="6 7" id="KW-0472">Membrane</keyword>
<dbReference type="InterPro" id="IPR035906">
    <property type="entry name" value="MetI-like_sf"/>
</dbReference>
<organism evidence="9 10">
    <name type="scientific">SAR324 cluster bacterium</name>
    <dbReference type="NCBI Taxonomy" id="2024889"/>
    <lineage>
        <taxon>Bacteria</taxon>
        <taxon>Deltaproteobacteria</taxon>
        <taxon>SAR324 cluster</taxon>
    </lineage>
</organism>
<comment type="subcellular location">
    <subcellularLocation>
        <location evidence="1">Cell membrane</location>
        <topology evidence="1">Multi-pass membrane protein</topology>
    </subcellularLocation>
</comment>
<dbReference type="EMBL" id="NVSR01000101">
    <property type="protein sequence ID" value="PCI26144.1"/>
    <property type="molecule type" value="Genomic_DNA"/>
</dbReference>
<evidence type="ECO:0000256" key="3">
    <source>
        <dbReference type="ARBA" id="ARBA00022475"/>
    </source>
</evidence>
<reference evidence="10" key="1">
    <citation type="submission" date="2017-08" db="EMBL/GenBank/DDBJ databases">
        <title>A dynamic microbial community with high functional redundancy inhabits the cold, oxic subseafloor aquifer.</title>
        <authorList>
            <person name="Tully B.J."/>
            <person name="Wheat C.G."/>
            <person name="Glazer B.T."/>
            <person name="Huber J.A."/>
        </authorList>
    </citation>
    <scope>NUCLEOTIDE SEQUENCE [LARGE SCALE GENOMIC DNA]</scope>
</reference>
<comment type="caution">
    <text evidence="9">The sequence shown here is derived from an EMBL/GenBank/DDBJ whole genome shotgun (WGS) entry which is preliminary data.</text>
</comment>
<dbReference type="PANTHER" id="PTHR43386:SF25">
    <property type="entry name" value="PEPTIDE ABC TRANSPORTER PERMEASE PROTEIN"/>
    <property type="match status" value="1"/>
</dbReference>
<evidence type="ECO:0000256" key="2">
    <source>
        <dbReference type="ARBA" id="ARBA00022448"/>
    </source>
</evidence>
<accession>A0A2A4SYD1</accession>
<dbReference type="Proteomes" id="UP000218113">
    <property type="component" value="Unassembled WGS sequence"/>
</dbReference>
<protein>
    <recommendedName>
        <fullName evidence="8">ABC transmembrane type-1 domain-containing protein</fullName>
    </recommendedName>
</protein>
<proteinExistence type="predicted"/>
<name>A0A2A4SYD1_9DELT</name>
<sequence>MGYQMGEFTFILGSDALGRDTTTHLIAGAQTLLYKELEFIEAARGFGYGPCRILFREILPNIIRPLMVYGVMLSGFAIIIEGGLSFLGLSVPAPAPSWGNMIAEGWELLEEAPHITMIPATVLFLTVLSLNLLVENLREIIG</sequence>
<dbReference type="CDD" id="cd06261">
    <property type="entry name" value="TM_PBP2"/>
    <property type="match status" value="1"/>
</dbReference>
<feature type="domain" description="ABC transmembrane type-1" evidence="8">
    <location>
        <begin position="32"/>
        <end position="141"/>
    </location>
</feature>
<keyword evidence="3" id="KW-1003">Cell membrane</keyword>
<dbReference type="GO" id="GO:0005886">
    <property type="term" value="C:plasma membrane"/>
    <property type="evidence" value="ECO:0007669"/>
    <property type="project" value="UniProtKB-SubCell"/>
</dbReference>
<evidence type="ECO:0000313" key="9">
    <source>
        <dbReference type="EMBL" id="PCI26144.1"/>
    </source>
</evidence>
<evidence type="ECO:0000256" key="7">
    <source>
        <dbReference type="SAM" id="Phobius"/>
    </source>
</evidence>
<evidence type="ECO:0000313" key="10">
    <source>
        <dbReference type="Proteomes" id="UP000218113"/>
    </source>
</evidence>
<feature type="transmembrane region" description="Helical" evidence="7">
    <location>
        <begin position="66"/>
        <end position="92"/>
    </location>
</feature>
<keyword evidence="4 7" id="KW-0812">Transmembrane</keyword>
<dbReference type="SUPFAM" id="SSF161098">
    <property type="entry name" value="MetI-like"/>
    <property type="match status" value="1"/>
</dbReference>
<dbReference type="PANTHER" id="PTHR43386">
    <property type="entry name" value="OLIGOPEPTIDE TRANSPORT SYSTEM PERMEASE PROTEIN APPC"/>
    <property type="match status" value="1"/>
</dbReference>
<evidence type="ECO:0000256" key="5">
    <source>
        <dbReference type="ARBA" id="ARBA00022989"/>
    </source>
</evidence>
<evidence type="ECO:0000256" key="6">
    <source>
        <dbReference type="ARBA" id="ARBA00023136"/>
    </source>
</evidence>
<evidence type="ECO:0000256" key="1">
    <source>
        <dbReference type="ARBA" id="ARBA00004651"/>
    </source>
</evidence>
<keyword evidence="5 7" id="KW-1133">Transmembrane helix</keyword>
<evidence type="ECO:0000259" key="8">
    <source>
        <dbReference type="Pfam" id="PF00528"/>
    </source>
</evidence>
<feature type="transmembrane region" description="Helical" evidence="7">
    <location>
        <begin position="112"/>
        <end position="134"/>
    </location>
</feature>